<name>A0A9D4DUD4_DREPO</name>
<comment type="caution">
    <text evidence="1">The sequence shown here is derived from an EMBL/GenBank/DDBJ whole genome shotgun (WGS) entry which is preliminary data.</text>
</comment>
<organism evidence="1 2">
    <name type="scientific">Dreissena polymorpha</name>
    <name type="common">Zebra mussel</name>
    <name type="synonym">Mytilus polymorpha</name>
    <dbReference type="NCBI Taxonomy" id="45954"/>
    <lineage>
        <taxon>Eukaryota</taxon>
        <taxon>Metazoa</taxon>
        <taxon>Spiralia</taxon>
        <taxon>Lophotrochozoa</taxon>
        <taxon>Mollusca</taxon>
        <taxon>Bivalvia</taxon>
        <taxon>Autobranchia</taxon>
        <taxon>Heteroconchia</taxon>
        <taxon>Euheterodonta</taxon>
        <taxon>Imparidentia</taxon>
        <taxon>Neoheterodontei</taxon>
        <taxon>Myida</taxon>
        <taxon>Dreissenoidea</taxon>
        <taxon>Dreissenidae</taxon>
        <taxon>Dreissena</taxon>
    </lineage>
</organism>
<reference evidence="1" key="2">
    <citation type="submission" date="2020-11" db="EMBL/GenBank/DDBJ databases">
        <authorList>
            <person name="McCartney M.A."/>
            <person name="Auch B."/>
            <person name="Kono T."/>
            <person name="Mallez S."/>
            <person name="Becker A."/>
            <person name="Gohl D.M."/>
            <person name="Silverstein K.A.T."/>
            <person name="Koren S."/>
            <person name="Bechman K.B."/>
            <person name="Herman A."/>
            <person name="Abrahante J.E."/>
            <person name="Garbe J."/>
        </authorList>
    </citation>
    <scope>NUCLEOTIDE SEQUENCE</scope>
    <source>
        <strain evidence="1">Duluth1</strain>
        <tissue evidence="1">Whole animal</tissue>
    </source>
</reference>
<accession>A0A9D4DUD4</accession>
<dbReference type="Proteomes" id="UP000828390">
    <property type="component" value="Unassembled WGS sequence"/>
</dbReference>
<sequence length="55" mass="5911">MGTYLADVRACGLEDGQAGGLAIWASGIIIESSPNLSDMFDDIKGDQDNNRLMYT</sequence>
<proteinExistence type="predicted"/>
<evidence type="ECO:0000313" key="2">
    <source>
        <dbReference type="Proteomes" id="UP000828390"/>
    </source>
</evidence>
<keyword evidence="2" id="KW-1185">Reference proteome</keyword>
<protein>
    <submittedName>
        <fullName evidence="1">Uncharacterized protein</fullName>
    </submittedName>
</protein>
<gene>
    <name evidence="1" type="ORF">DPMN_190284</name>
</gene>
<dbReference type="AlphaFoldDB" id="A0A9D4DUD4"/>
<evidence type="ECO:0000313" key="1">
    <source>
        <dbReference type="EMBL" id="KAH3755586.1"/>
    </source>
</evidence>
<dbReference type="EMBL" id="JAIWYP010000010">
    <property type="protein sequence ID" value="KAH3755586.1"/>
    <property type="molecule type" value="Genomic_DNA"/>
</dbReference>
<reference evidence="1" key="1">
    <citation type="journal article" date="2019" name="bioRxiv">
        <title>The Genome of the Zebra Mussel, Dreissena polymorpha: A Resource for Invasive Species Research.</title>
        <authorList>
            <person name="McCartney M.A."/>
            <person name="Auch B."/>
            <person name="Kono T."/>
            <person name="Mallez S."/>
            <person name="Zhang Y."/>
            <person name="Obille A."/>
            <person name="Becker A."/>
            <person name="Abrahante J.E."/>
            <person name="Garbe J."/>
            <person name="Badalamenti J.P."/>
            <person name="Herman A."/>
            <person name="Mangelson H."/>
            <person name="Liachko I."/>
            <person name="Sullivan S."/>
            <person name="Sone E.D."/>
            <person name="Koren S."/>
            <person name="Silverstein K.A.T."/>
            <person name="Beckman K.B."/>
            <person name="Gohl D.M."/>
        </authorList>
    </citation>
    <scope>NUCLEOTIDE SEQUENCE</scope>
    <source>
        <strain evidence="1">Duluth1</strain>
        <tissue evidence="1">Whole animal</tissue>
    </source>
</reference>